<dbReference type="STRING" id="504486.SAMN05660703_0826"/>
<dbReference type="GO" id="GO:0006261">
    <property type="term" value="P:DNA-templated DNA replication"/>
    <property type="evidence" value="ECO:0007669"/>
    <property type="project" value="TreeGrafter"/>
</dbReference>
<protein>
    <submittedName>
        <fullName evidence="1">DNA polymerase-3 subunit delta</fullName>
    </submittedName>
</protein>
<dbReference type="Gene3D" id="3.40.50.300">
    <property type="entry name" value="P-loop containing nucleotide triphosphate hydrolases"/>
    <property type="match status" value="1"/>
</dbReference>
<keyword evidence="2" id="KW-1185">Reference proteome</keyword>
<evidence type="ECO:0000313" key="2">
    <source>
        <dbReference type="Proteomes" id="UP000192360"/>
    </source>
</evidence>
<dbReference type="PANTHER" id="PTHR11669:SF8">
    <property type="entry name" value="DNA POLYMERASE III SUBUNIT DELTA"/>
    <property type="match status" value="1"/>
</dbReference>
<organism evidence="1 2">
    <name type="scientific">Cellulophaga tyrosinoxydans</name>
    <dbReference type="NCBI Taxonomy" id="504486"/>
    <lineage>
        <taxon>Bacteria</taxon>
        <taxon>Pseudomonadati</taxon>
        <taxon>Bacteroidota</taxon>
        <taxon>Flavobacteriia</taxon>
        <taxon>Flavobacteriales</taxon>
        <taxon>Flavobacteriaceae</taxon>
        <taxon>Cellulophaga</taxon>
    </lineage>
</organism>
<dbReference type="PANTHER" id="PTHR11669">
    <property type="entry name" value="REPLICATION FACTOR C / DNA POLYMERASE III GAMMA-TAU SUBUNIT"/>
    <property type="match status" value="1"/>
</dbReference>
<dbReference type="InterPro" id="IPR027417">
    <property type="entry name" value="P-loop_NTPase"/>
</dbReference>
<proteinExistence type="predicted"/>
<sequence length="391" mass="44435">MHYIWRMLFDSILGLAHIKNHLVSSADAGRIPHAQLFIGSEGSGTLPMAIAYAQYILCSTSDEKNEQAIQACNLKCNSLTHPDMHFAYPVANSDKAKSHAVSDNYIEDFRSFVKEQPYGNLFDWYRLIDIEKKQGQIGVDEAQEIVKKLALKSYEGGYKICIIWMADKMNSSASNKLLKLIEEPPSKTVFILIAEDEEQIIQTIRSRCQVLHFPPLAENDIADGLIAKGIAKEQALRIAHEANGNYNKALDLINNDSEDLVFEKWFVHWVRSAFKAKGNKAAIHDLISWSAELAKTGRETQKKFILYCIAIMRQALLINYNVHELAFMKIHMDGFDLNKFAPFVHENNIQEIVEELERASYHIERNGNAKIIFTDLSIKLTRLLHKKATVA</sequence>
<evidence type="ECO:0000313" key="1">
    <source>
        <dbReference type="EMBL" id="SMC39019.1"/>
    </source>
</evidence>
<reference evidence="1 2" key="1">
    <citation type="submission" date="2017-04" db="EMBL/GenBank/DDBJ databases">
        <authorList>
            <person name="Afonso C.L."/>
            <person name="Miller P.J."/>
            <person name="Scott M.A."/>
            <person name="Spackman E."/>
            <person name="Goraichik I."/>
            <person name="Dimitrov K.M."/>
            <person name="Suarez D.L."/>
            <person name="Swayne D.E."/>
        </authorList>
    </citation>
    <scope>NUCLEOTIDE SEQUENCE [LARGE SCALE GENOMIC DNA]</scope>
    <source>
        <strain evidence="1 2">DSM 21164</strain>
    </source>
</reference>
<gene>
    <name evidence="1" type="ORF">SAMN05660703_0826</name>
</gene>
<dbReference type="AlphaFoldDB" id="A0A1W1YSA0"/>
<dbReference type="InterPro" id="IPR050238">
    <property type="entry name" value="DNA_Rep/Repair_Clamp_Loader"/>
</dbReference>
<name>A0A1W1YSA0_9FLAO</name>
<dbReference type="Pfam" id="PF13177">
    <property type="entry name" value="DNA_pol3_delta2"/>
    <property type="match status" value="1"/>
</dbReference>
<accession>A0A1W1YSA0</accession>
<dbReference type="EMBL" id="FWXO01000001">
    <property type="protein sequence ID" value="SMC39019.1"/>
    <property type="molecule type" value="Genomic_DNA"/>
</dbReference>
<dbReference type="Proteomes" id="UP000192360">
    <property type="component" value="Unassembled WGS sequence"/>
</dbReference>
<dbReference type="SUPFAM" id="SSF52540">
    <property type="entry name" value="P-loop containing nucleoside triphosphate hydrolases"/>
    <property type="match status" value="1"/>
</dbReference>